<evidence type="ECO:0000259" key="2">
    <source>
        <dbReference type="Pfam" id="PF13629"/>
    </source>
</evidence>
<evidence type="ECO:0000313" key="4">
    <source>
        <dbReference type="Proteomes" id="UP000515317"/>
    </source>
</evidence>
<evidence type="ECO:0000313" key="3">
    <source>
        <dbReference type="EMBL" id="BCJ92037.1"/>
    </source>
</evidence>
<dbReference type="Proteomes" id="UP000515317">
    <property type="component" value="Chromosome"/>
</dbReference>
<dbReference type="KEGG" id="tso:IZ6_27720"/>
<evidence type="ECO:0000256" key="1">
    <source>
        <dbReference type="SAM" id="SignalP"/>
    </source>
</evidence>
<reference evidence="3 4" key="1">
    <citation type="submission" date="2020-08" db="EMBL/GenBank/DDBJ databases">
        <title>Genome sequence of Rhizobiales bacterium strain IZ6.</title>
        <authorList>
            <person name="Nakai R."/>
            <person name="Naganuma T."/>
        </authorList>
    </citation>
    <scope>NUCLEOTIDE SEQUENCE [LARGE SCALE GENOMIC DNA]</scope>
    <source>
        <strain evidence="3 4">IZ6</strain>
    </source>
</reference>
<feature type="chain" id="PRO_5028463491" description="Pilus formation protein N-terminal domain-containing protein" evidence="1">
    <location>
        <begin position="26"/>
        <end position="171"/>
    </location>
</feature>
<feature type="domain" description="Pilus formation protein N-terminal" evidence="2">
    <location>
        <begin position="47"/>
        <end position="116"/>
    </location>
</feature>
<accession>A0A6S6QVR5</accession>
<keyword evidence="4" id="KW-1185">Reference proteome</keyword>
<gene>
    <name evidence="3" type="ORF">IZ6_27720</name>
</gene>
<organism evidence="3 4">
    <name type="scientific">Terrihabitans soli</name>
    <dbReference type="NCBI Taxonomy" id="708113"/>
    <lineage>
        <taxon>Bacteria</taxon>
        <taxon>Pseudomonadati</taxon>
        <taxon>Pseudomonadota</taxon>
        <taxon>Alphaproteobacteria</taxon>
        <taxon>Hyphomicrobiales</taxon>
        <taxon>Terrihabitans</taxon>
    </lineage>
</organism>
<dbReference type="EMBL" id="AP023361">
    <property type="protein sequence ID" value="BCJ92037.1"/>
    <property type="molecule type" value="Genomic_DNA"/>
</dbReference>
<protein>
    <recommendedName>
        <fullName evidence="2">Pilus formation protein N-terminal domain-containing protein</fullName>
    </recommendedName>
</protein>
<dbReference type="InterPro" id="IPR032789">
    <property type="entry name" value="T2SS-T3SS_pil_N"/>
</dbReference>
<feature type="signal peptide" evidence="1">
    <location>
        <begin position="1"/>
        <end position="25"/>
    </location>
</feature>
<dbReference type="Pfam" id="PF13629">
    <property type="entry name" value="T2SS-T3SS_pil_N"/>
    <property type="match status" value="1"/>
</dbReference>
<proteinExistence type="predicted"/>
<keyword evidence="1" id="KW-0732">Signal</keyword>
<dbReference type="AlphaFoldDB" id="A0A6S6QVR5"/>
<sequence length="171" mass="17819">MTMSRSSLVGVAALMAVVFAAPVYAQDETAPAVAEAKEEASALPSNESVKVQLDLATVLRIPEGTYTLAIGNPAIADVTKPQSGGFTVVTGKSYGTTNLLALDSNGEKLKEMMIYVSAPAERTVIVQRGLARETWSCSPRCEPTATLGDAADYFGASSGQVGSRNGMATQR</sequence>
<name>A0A6S6QVR5_9HYPH</name>